<evidence type="ECO:0000313" key="6">
    <source>
        <dbReference type="Proteomes" id="UP001652625"/>
    </source>
</evidence>
<organism evidence="6 7">
    <name type="scientific">Hydra vulgaris</name>
    <name type="common">Hydra</name>
    <name type="synonym">Hydra attenuata</name>
    <dbReference type="NCBI Taxonomy" id="6087"/>
    <lineage>
        <taxon>Eukaryota</taxon>
        <taxon>Metazoa</taxon>
        <taxon>Cnidaria</taxon>
        <taxon>Hydrozoa</taxon>
        <taxon>Hydroidolina</taxon>
        <taxon>Anthoathecata</taxon>
        <taxon>Aplanulata</taxon>
        <taxon>Hydridae</taxon>
        <taxon>Hydra</taxon>
    </lineage>
</organism>
<keyword evidence="2 4" id="KW-0862">Zinc</keyword>
<evidence type="ECO:0000259" key="5">
    <source>
        <dbReference type="PROSITE" id="PS50023"/>
    </source>
</evidence>
<reference evidence="7" key="2">
    <citation type="submission" date="2025-08" db="UniProtKB">
        <authorList>
            <consortium name="RefSeq"/>
        </authorList>
    </citation>
    <scope>IDENTIFICATION</scope>
</reference>
<evidence type="ECO:0000256" key="3">
    <source>
        <dbReference type="ARBA" id="ARBA00023038"/>
    </source>
</evidence>
<dbReference type="RefSeq" id="XP_065646331.1">
    <property type="nucleotide sequence ID" value="XM_065790259.1"/>
</dbReference>
<evidence type="ECO:0000256" key="4">
    <source>
        <dbReference type="PROSITE-ProRule" id="PRU00125"/>
    </source>
</evidence>
<dbReference type="SMART" id="SM00132">
    <property type="entry name" value="LIM"/>
    <property type="match status" value="1"/>
</dbReference>
<accession>A0ABM4BBL9</accession>
<dbReference type="PROSITE" id="PS50023">
    <property type="entry name" value="LIM_DOMAIN_2"/>
    <property type="match status" value="1"/>
</dbReference>
<name>A0ABM4BBL9_HYDVU</name>
<evidence type="ECO:0000313" key="7">
    <source>
        <dbReference type="RefSeq" id="XP_065646331.1"/>
    </source>
</evidence>
<dbReference type="CDD" id="cd08368">
    <property type="entry name" value="LIM"/>
    <property type="match status" value="1"/>
</dbReference>
<feature type="domain" description="LIM zinc-binding" evidence="5">
    <location>
        <begin position="173"/>
        <end position="234"/>
    </location>
</feature>
<dbReference type="Gene3D" id="2.10.110.10">
    <property type="entry name" value="Cysteine Rich Protein"/>
    <property type="match status" value="1"/>
</dbReference>
<dbReference type="Proteomes" id="UP001652625">
    <property type="component" value="Chromosome 02"/>
</dbReference>
<reference evidence="6" key="1">
    <citation type="submission" date="2025-05" db="UniProtKB">
        <authorList>
            <consortium name="RefSeq"/>
        </authorList>
    </citation>
    <scope>NUCLEOTIDE SEQUENCE [LARGE SCALE GENOMIC DNA]</scope>
</reference>
<gene>
    <name evidence="7" type="primary">LOC105844685</name>
</gene>
<dbReference type="InterPro" id="IPR001781">
    <property type="entry name" value="Znf_LIM"/>
</dbReference>
<evidence type="ECO:0000256" key="2">
    <source>
        <dbReference type="ARBA" id="ARBA00022833"/>
    </source>
</evidence>
<dbReference type="Pfam" id="PF00412">
    <property type="entry name" value="LIM"/>
    <property type="match status" value="1"/>
</dbReference>
<sequence>MACAYEDLDEGTVKHRLEQLRKKGRVLLKKDSVYKNLHKIEASNFDLDKRIFQGPTGKNIVNSSHYLYPNQSRNEPDLNKNEQNSYFFKNEISYEEPIYPAKGYSKYNSKEFLENVDGYVIKRNLFNRSLSADDLDKALNRQSNFISSYNDSLAELPMKSFIVKHQIPWHSVTRCYYCGNNAFSSDQITVGNNTWHKWCLKCDQCLVTLSSEKDVTFYKDVIYCVHCYNDIITSLNKIGRFNSLQRIMESKKEFIKYPLRSRHHKPLNNAITSLASNKITYNNPEFVFKHNSDLPNLLQTTTVSRQQYPSKSILKNNRLYSPKNIEITFSNVMFSDAFTSKLIGDDVENYNDDVENEFNDYNRKLKKNAPHNTVRQNENNVIINMRNRLKNKSYSTENLEDSYSASYNYVLESACKAWVEKNAPLNPPLTIRQSPYVDKNSLVPSYYEYGTLTLKKRFARKNEHSYSDNNKSTKVTNMNDYNENENMNNHNEKSKELKTSVINDITKKDDSKTITIKEIANDINNNDINDNVIDINNIKVKTQLNAINIEREKSDKVLEKANKITDDLINDSQILLIYNETSKENSPYTNIDTEASNFYTDVSNKISDTPQHPLEYINNNCIKVLDQNTENHNEKNSQDNISEFIQQEVLKEVISIENNRTKNNITANSLVLENSHTENNITANSLVLENNVSFEKQKVYENKNENSNKYDESLNKDSNLMESLDKNSIKTFFPEKKEVKMIKNKNGERFMMQFESDPPIKKILSNIIDNTKNQPNIVIKNQPISIIKSQETDNTEVVYPNTETNLYQSKNEFYLTKLKKQSQISKVYSENVEIDEEAKKFCNDKNENHGLRNNQRKNDLLENVQKLPRKTKFLISIKKKFSKN</sequence>
<dbReference type="GeneID" id="105844685"/>
<keyword evidence="1 4" id="KW-0479">Metal-binding</keyword>
<evidence type="ECO:0000256" key="1">
    <source>
        <dbReference type="ARBA" id="ARBA00022723"/>
    </source>
</evidence>
<dbReference type="PROSITE" id="PS00478">
    <property type="entry name" value="LIM_DOMAIN_1"/>
    <property type="match status" value="1"/>
</dbReference>
<keyword evidence="6" id="KW-1185">Reference proteome</keyword>
<keyword evidence="3 4" id="KW-0440">LIM domain</keyword>
<protein>
    <submittedName>
        <fullName evidence="7">GATA zinc finger domain-containing protein 14</fullName>
    </submittedName>
</protein>
<proteinExistence type="predicted"/>